<keyword evidence="4" id="KW-1185">Reference proteome</keyword>
<name>W6Z472_COCMI</name>
<dbReference type="RefSeq" id="XP_007691035.1">
    <property type="nucleotide sequence ID" value="XM_007692845.1"/>
</dbReference>
<dbReference type="OrthoDB" id="432412at2759"/>
<dbReference type="EMBL" id="KI964061">
    <property type="protein sequence ID" value="EUC42429.1"/>
    <property type="molecule type" value="Genomic_DNA"/>
</dbReference>
<feature type="domain" description="Small nuclear ribonucleoprotein Prp3 C-terminal" evidence="2">
    <location>
        <begin position="179"/>
        <end position="251"/>
    </location>
</feature>
<organism evidence="3 4">
    <name type="scientific">Bipolaris oryzae ATCC 44560</name>
    <dbReference type="NCBI Taxonomy" id="930090"/>
    <lineage>
        <taxon>Eukaryota</taxon>
        <taxon>Fungi</taxon>
        <taxon>Dikarya</taxon>
        <taxon>Ascomycota</taxon>
        <taxon>Pezizomycotina</taxon>
        <taxon>Dothideomycetes</taxon>
        <taxon>Pleosporomycetidae</taxon>
        <taxon>Pleosporales</taxon>
        <taxon>Pleosporineae</taxon>
        <taxon>Pleosporaceae</taxon>
        <taxon>Bipolaris</taxon>
    </lineage>
</organism>
<protein>
    <recommendedName>
        <fullName evidence="2">Small nuclear ribonucleoprotein Prp3 C-terminal domain-containing protein</fullName>
    </recommendedName>
</protein>
<dbReference type="KEGG" id="bor:COCMIDRAFT_103486"/>
<dbReference type="PANTHER" id="PTHR15955:SF10">
    <property type="entry name" value="DUF1115 DOMAIN PROTEIN (AFU_ORTHOLOGUE AFUA_5G14750)"/>
    <property type="match status" value="1"/>
</dbReference>
<evidence type="ECO:0000313" key="4">
    <source>
        <dbReference type="Proteomes" id="UP000054032"/>
    </source>
</evidence>
<dbReference type="eggNOG" id="ENOG502QR2G">
    <property type="taxonomic scope" value="Eukaryota"/>
</dbReference>
<dbReference type="InterPro" id="IPR059181">
    <property type="entry name" value="RWDD2A-B_C"/>
</dbReference>
<dbReference type="InterPro" id="IPR016135">
    <property type="entry name" value="UBQ-conjugating_enzyme/RWD"/>
</dbReference>
<dbReference type="CDD" id="cd24163">
    <property type="entry name" value="RWDD2_C"/>
    <property type="match status" value="1"/>
</dbReference>
<dbReference type="Pfam" id="PF06544">
    <property type="entry name" value="Prp3_C"/>
    <property type="match status" value="1"/>
</dbReference>
<reference evidence="3 4" key="1">
    <citation type="journal article" date="2013" name="PLoS Genet.">
        <title>Comparative genome structure, secondary metabolite, and effector coding capacity across Cochliobolus pathogens.</title>
        <authorList>
            <person name="Condon B.J."/>
            <person name="Leng Y."/>
            <person name="Wu D."/>
            <person name="Bushley K.E."/>
            <person name="Ohm R.A."/>
            <person name="Otillar R."/>
            <person name="Martin J."/>
            <person name="Schackwitz W."/>
            <person name="Grimwood J."/>
            <person name="MohdZainudin N."/>
            <person name="Xue C."/>
            <person name="Wang R."/>
            <person name="Manning V.A."/>
            <person name="Dhillon B."/>
            <person name="Tu Z.J."/>
            <person name="Steffenson B.J."/>
            <person name="Salamov A."/>
            <person name="Sun H."/>
            <person name="Lowry S."/>
            <person name="LaButti K."/>
            <person name="Han J."/>
            <person name="Copeland A."/>
            <person name="Lindquist E."/>
            <person name="Barry K."/>
            <person name="Schmutz J."/>
            <person name="Baker S.E."/>
            <person name="Ciuffetti L.M."/>
            <person name="Grigoriev I.V."/>
            <person name="Zhong S."/>
            <person name="Turgeon B.G."/>
        </authorList>
    </citation>
    <scope>NUCLEOTIDE SEQUENCE [LARGE SCALE GENOMIC DNA]</scope>
    <source>
        <strain evidence="3 4">ATCC 44560</strain>
    </source>
</reference>
<dbReference type="HOGENOM" id="CLU_064566_0_0_1"/>
<dbReference type="Gene3D" id="3.10.110.10">
    <property type="entry name" value="Ubiquitin Conjugating Enzyme"/>
    <property type="match status" value="1"/>
</dbReference>
<dbReference type="SUPFAM" id="SSF54495">
    <property type="entry name" value="UBC-like"/>
    <property type="match status" value="1"/>
</dbReference>
<dbReference type="InterPro" id="IPR017359">
    <property type="entry name" value="Phi-like"/>
</dbReference>
<evidence type="ECO:0000313" key="3">
    <source>
        <dbReference type="EMBL" id="EUC42429.1"/>
    </source>
</evidence>
<feature type="compositionally biased region" description="Low complexity" evidence="1">
    <location>
        <begin position="163"/>
        <end position="172"/>
    </location>
</feature>
<dbReference type="AlphaFoldDB" id="W6Z472"/>
<dbReference type="InterPro" id="IPR010541">
    <property type="entry name" value="Prp3_C"/>
</dbReference>
<accession>W6Z472</accession>
<feature type="region of interest" description="Disordered" evidence="1">
    <location>
        <begin position="150"/>
        <end position="172"/>
    </location>
</feature>
<sequence length="306" mass="33729">MDSQWHHLPPSLLELQIGQIDLLLAMYPDDLTLSDSADSTLSILRDGDIEKSQEAIKSDPSISATLDLSIPSPPETTPSSTTPQTLRLHLTIPFTHQGATTPTDPPPVKVRVQQPTWLNKSQTNSLTSSLPNPDDLLDTLDVILEKSRTLLSSPTPSCPPSQPSSSPSPSSSIEPLVRAWFLFPSISTRSKRADLTTCAPLYSLTGFLFAGKPGVLCVEGASADIDAYMRFIKTESWGDIPAYQKKVTERWREVGVERRVFEGMREITGEVGERRGERGMRGDMGGLEEWLVGRGRRRLFFRRGAG</sequence>
<dbReference type="Proteomes" id="UP000054032">
    <property type="component" value="Unassembled WGS sequence"/>
</dbReference>
<dbReference type="GeneID" id="19118314"/>
<evidence type="ECO:0000256" key="1">
    <source>
        <dbReference type="SAM" id="MobiDB-lite"/>
    </source>
</evidence>
<dbReference type="PIRSF" id="PIRSF038021">
    <property type="entry name" value="UCP038021_RWDD2"/>
    <property type="match status" value="1"/>
</dbReference>
<evidence type="ECO:0000259" key="2">
    <source>
        <dbReference type="Pfam" id="PF06544"/>
    </source>
</evidence>
<dbReference type="PANTHER" id="PTHR15955">
    <property type="entry name" value="RWD DOMAIN CONTAINING PROTEIN 2"/>
    <property type="match status" value="1"/>
</dbReference>
<gene>
    <name evidence="3" type="ORF">COCMIDRAFT_103486</name>
</gene>
<proteinExistence type="predicted"/>